<dbReference type="KEGG" id="asr:WL1483_234"/>
<feature type="chain" id="PRO_5006604409" description="Outer membrane protein beta-barrel domain-containing protein" evidence="1">
    <location>
        <begin position="21"/>
        <end position="155"/>
    </location>
</feature>
<organism evidence="2 3">
    <name type="scientific">Aeromonas schubertii</name>
    <dbReference type="NCBI Taxonomy" id="652"/>
    <lineage>
        <taxon>Bacteria</taxon>
        <taxon>Pseudomonadati</taxon>
        <taxon>Pseudomonadota</taxon>
        <taxon>Gammaproteobacteria</taxon>
        <taxon>Aeromonadales</taxon>
        <taxon>Aeromonadaceae</taxon>
        <taxon>Aeromonas</taxon>
    </lineage>
</organism>
<dbReference type="Proteomes" id="UP000058114">
    <property type="component" value="Chromosome"/>
</dbReference>
<dbReference type="InterPro" id="IPR011250">
    <property type="entry name" value="OMP/PagP_B-barrel"/>
</dbReference>
<dbReference type="SUPFAM" id="SSF56925">
    <property type="entry name" value="OMPA-like"/>
    <property type="match status" value="1"/>
</dbReference>
<feature type="signal peptide" evidence="1">
    <location>
        <begin position="1"/>
        <end position="20"/>
    </location>
</feature>
<keyword evidence="1" id="KW-0732">Signal</keyword>
<evidence type="ECO:0000256" key="1">
    <source>
        <dbReference type="SAM" id="SignalP"/>
    </source>
</evidence>
<evidence type="ECO:0008006" key="4">
    <source>
        <dbReference type="Google" id="ProtNLM"/>
    </source>
</evidence>
<accession>A0A0S2SD59</accession>
<dbReference type="PATRIC" id="fig|652.5.peg.1036"/>
<name>A0A0S2SD59_9GAMM</name>
<protein>
    <recommendedName>
        <fullName evidence="4">Outer membrane protein beta-barrel domain-containing protein</fullName>
    </recommendedName>
</protein>
<sequence length="155" mass="16595">MVKTLAVAGVIFGMLGQAQAGVWDSVLQEKESALYTNGYSGVLVGQRPTQEHFDLWLINTGYRQPLGEGWSWFVEAGSALAGQQTVAGHTLGSGVRYQLLPSLTLGGQLRQLSLGTGRTELQLNSALRLRPSLSLQADLGVSKESSLTLGIGYQF</sequence>
<evidence type="ECO:0000313" key="2">
    <source>
        <dbReference type="EMBL" id="ALP39653.1"/>
    </source>
</evidence>
<dbReference type="EMBL" id="CP013067">
    <property type="protein sequence ID" value="ALP39653.1"/>
    <property type="molecule type" value="Genomic_DNA"/>
</dbReference>
<evidence type="ECO:0000313" key="3">
    <source>
        <dbReference type="Proteomes" id="UP000058114"/>
    </source>
</evidence>
<reference evidence="3" key="1">
    <citation type="submission" date="2015-10" db="EMBL/GenBank/DDBJ databases">
        <title>Complete Genome Sequence of Aeromonas schubertii strain WL1483.</title>
        <authorList>
            <person name="Liu L."/>
        </authorList>
    </citation>
    <scope>NUCLEOTIDE SEQUENCE [LARGE SCALE GENOMIC DNA]</scope>
    <source>
        <strain evidence="3">WL1483</strain>
    </source>
</reference>
<proteinExistence type="predicted"/>
<dbReference type="RefSeq" id="WP_060584535.1">
    <property type="nucleotide sequence ID" value="NZ_CP013067.1"/>
</dbReference>
<gene>
    <name evidence="2" type="ORF">WL1483_234</name>
</gene>
<reference evidence="2 3" key="2">
    <citation type="journal article" date="2016" name="Genome Announc.">
        <title>Complete Genome Sequence of the Highly Virulent Aeromonas schubertii Strain WL1483, Isolated from Diseased Snakehead Fish (Channa argus) in China.</title>
        <authorList>
            <person name="Liu L."/>
            <person name="Li N."/>
            <person name="Zhang D."/>
            <person name="Fu X."/>
            <person name="Shi C."/>
            <person name="Lin Q."/>
            <person name="Hao G."/>
        </authorList>
    </citation>
    <scope>NUCLEOTIDE SEQUENCE [LARGE SCALE GENOMIC DNA]</scope>
    <source>
        <strain evidence="2 3">WL1483</strain>
    </source>
</reference>
<dbReference type="AlphaFoldDB" id="A0A0S2SD59"/>